<evidence type="ECO:0008006" key="3">
    <source>
        <dbReference type="Google" id="ProtNLM"/>
    </source>
</evidence>
<organism evidence="1 2">
    <name type="scientific">Haladaptatus pallidirubidus</name>
    <dbReference type="NCBI Taxonomy" id="1008152"/>
    <lineage>
        <taxon>Archaea</taxon>
        <taxon>Methanobacteriati</taxon>
        <taxon>Methanobacteriota</taxon>
        <taxon>Stenosarchaea group</taxon>
        <taxon>Halobacteria</taxon>
        <taxon>Halobacteriales</taxon>
        <taxon>Haladaptataceae</taxon>
        <taxon>Haladaptatus</taxon>
    </lineage>
</organism>
<dbReference type="AlphaFoldDB" id="A0AAV3UKC5"/>
<dbReference type="Proteomes" id="UP001501729">
    <property type="component" value="Unassembled WGS sequence"/>
</dbReference>
<name>A0AAV3UKC5_9EURY</name>
<gene>
    <name evidence="1" type="ORF">GCM10025751_32300</name>
</gene>
<evidence type="ECO:0000313" key="1">
    <source>
        <dbReference type="EMBL" id="GAA5054139.1"/>
    </source>
</evidence>
<evidence type="ECO:0000313" key="2">
    <source>
        <dbReference type="Proteomes" id="UP001501729"/>
    </source>
</evidence>
<accession>A0AAV3UKC5</accession>
<reference evidence="1 2" key="1">
    <citation type="journal article" date="2019" name="Int. J. Syst. Evol. Microbiol.">
        <title>The Global Catalogue of Microorganisms (GCM) 10K type strain sequencing project: providing services to taxonomists for standard genome sequencing and annotation.</title>
        <authorList>
            <consortium name="The Broad Institute Genomics Platform"/>
            <consortium name="The Broad Institute Genome Sequencing Center for Infectious Disease"/>
            <person name="Wu L."/>
            <person name="Ma J."/>
        </authorList>
    </citation>
    <scope>NUCLEOTIDE SEQUENCE [LARGE SCALE GENOMIC DNA]</scope>
    <source>
        <strain evidence="1 2">JCM 17504</strain>
    </source>
</reference>
<comment type="caution">
    <text evidence="1">The sequence shown here is derived from an EMBL/GenBank/DDBJ whole genome shotgun (WGS) entry which is preliminary data.</text>
</comment>
<sequence length="108" mass="12137">MCHCSGCVKCGSPVCEHVLGYSRKHVIGGAECFRIYPIAAPAKPRFDRVRDVDFIALEDLQYIRIGRLVGSQRAANDDVESIAYDVAKHQPDDCRRRCRRGELTSLEV</sequence>
<proteinExistence type="predicted"/>
<dbReference type="EMBL" id="BAABKX010000013">
    <property type="protein sequence ID" value="GAA5054139.1"/>
    <property type="molecule type" value="Genomic_DNA"/>
</dbReference>
<protein>
    <recommendedName>
        <fullName evidence="3">SWIM-type domain-containing protein</fullName>
    </recommendedName>
</protein>
<keyword evidence="2" id="KW-1185">Reference proteome</keyword>